<sequence length="248" mass="26394">MVHSPELSRGADEGDEPDLVALTVVAQVARALHVPSGDLDSTLEAIVRSAVRTVPCAEDAGLLLVNRGELVPIAVTGPRPELLDQLQRRAGEGPCVDAATSQRIVVSPDVTRDPRWPHFHEAAAELGAVSMACVPLQVESRMTGALSLYSSQPDAFRGADLAFTEVFATLAAVALAEAQRADQLRSALTSRDLLGQAKGILMERDRVDPDEAFRRLSAASQTTNTKVTVVAEHLVRTGELLAPGARPR</sequence>
<accession>A0A1M5DXP6</accession>
<evidence type="ECO:0000256" key="4">
    <source>
        <dbReference type="ARBA" id="ARBA00023163"/>
    </source>
</evidence>
<organism evidence="6 7">
    <name type="scientific">Jatrophihabitans endophyticus</name>
    <dbReference type="NCBI Taxonomy" id="1206085"/>
    <lineage>
        <taxon>Bacteria</taxon>
        <taxon>Bacillati</taxon>
        <taxon>Actinomycetota</taxon>
        <taxon>Actinomycetes</taxon>
        <taxon>Jatrophihabitantales</taxon>
        <taxon>Jatrophihabitantaceae</taxon>
        <taxon>Jatrophihabitans</taxon>
    </lineage>
</organism>
<proteinExistence type="predicted"/>
<dbReference type="Pfam" id="PF13185">
    <property type="entry name" value="GAF_2"/>
    <property type="match status" value="1"/>
</dbReference>
<dbReference type="SUPFAM" id="SSF52172">
    <property type="entry name" value="CheY-like"/>
    <property type="match status" value="1"/>
</dbReference>
<name>A0A1M5DXP6_9ACTN</name>
<dbReference type="Pfam" id="PF03861">
    <property type="entry name" value="ANTAR"/>
    <property type="match status" value="1"/>
</dbReference>
<dbReference type="Gene3D" id="3.30.450.40">
    <property type="match status" value="1"/>
</dbReference>
<gene>
    <name evidence="6" type="ORF">SAMN05443575_0720</name>
</gene>
<dbReference type="RefSeq" id="WP_073385984.1">
    <property type="nucleotide sequence ID" value="NZ_FQVU01000001.1"/>
</dbReference>
<evidence type="ECO:0000256" key="3">
    <source>
        <dbReference type="ARBA" id="ARBA00023015"/>
    </source>
</evidence>
<evidence type="ECO:0000259" key="5">
    <source>
        <dbReference type="PROSITE" id="PS50921"/>
    </source>
</evidence>
<dbReference type="SMART" id="SM00065">
    <property type="entry name" value="GAF"/>
    <property type="match status" value="1"/>
</dbReference>
<dbReference type="InterPro" id="IPR029016">
    <property type="entry name" value="GAF-like_dom_sf"/>
</dbReference>
<dbReference type="InterPro" id="IPR012074">
    <property type="entry name" value="GAF_ANTAR"/>
</dbReference>
<reference evidence="6 7" key="1">
    <citation type="submission" date="2016-11" db="EMBL/GenBank/DDBJ databases">
        <authorList>
            <person name="Jaros S."/>
            <person name="Januszkiewicz K."/>
            <person name="Wedrychowicz H."/>
        </authorList>
    </citation>
    <scope>NUCLEOTIDE SEQUENCE [LARGE SCALE GENOMIC DNA]</scope>
    <source>
        <strain evidence="6 7">DSM 45627</strain>
    </source>
</reference>
<dbReference type="InterPro" id="IPR005561">
    <property type="entry name" value="ANTAR"/>
</dbReference>
<protein>
    <submittedName>
        <fullName evidence="6">GAF domain-containing protein</fullName>
    </submittedName>
</protein>
<evidence type="ECO:0000256" key="1">
    <source>
        <dbReference type="ARBA" id="ARBA00022679"/>
    </source>
</evidence>
<dbReference type="Gene3D" id="1.10.10.10">
    <property type="entry name" value="Winged helix-like DNA-binding domain superfamily/Winged helix DNA-binding domain"/>
    <property type="match status" value="1"/>
</dbReference>
<keyword evidence="4" id="KW-0804">Transcription</keyword>
<dbReference type="SMART" id="SM01012">
    <property type="entry name" value="ANTAR"/>
    <property type="match status" value="1"/>
</dbReference>
<dbReference type="GO" id="GO:0003723">
    <property type="term" value="F:RNA binding"/>
    <property type="evidence" value="ECO:0007669"/>
    <property type="project" value="InterPro"/>
</dbReference>
<dbReference type="PROSITE" id="PS50921">
    <property type="entry name" value="ANTAR"/>
    <property type="match status" value="1"/>
</dbReference>
<keyword evidence="2" id="KW-0418">Kinase</keyword>
<dbReference type="SUPFAM" id="SSF55781">
    <property type="entry name" value="GAF domain-like"/>
    <property type="match status" value="1"/>
</dbReference>
<evidence type="ECO:0000313" key="6">
    <source>
        <dbReference type="EMBL" id="SHF71582.1"/>
    </source>
</evidence>
<feature type="domain" description="ANTAR" evidence="5">
    <location>
        <begin position="174"/>
        <end position="235"/>
    </location>
</feature>
<dbReference type="Proteomes" id="UP000186132">
    <property type="component" value="Unassembled WGS sequence"/>
</dbReference>
<evidence type="ECO:0000256" key="2">
    <source>
        <dbReference type="ARBA" id="ARBA00022777"/>
    </source>
</evidence>
<dbReference type="AlphaFoldDB" id="A0A1M5DXP6"/>
<dbReference type="InterPro" id="IPR003018">
    <property type="entry name" value="GAF"/>
</dbReference>
<dbReference type="EMBL" id="FQVU01000001">
    <property type="protein sequence ID" value="SHF71582.1"/>
    <property type="molecule type" value="Genomic_DNA"/>
</dbReference>
<dbReference type="InterPro" id="IPR036388">
    <property type="entry name" value="WH-like_DNA-bd_sf"/>
</dbReference>
<dbReference type="InterPro" id="IPR011006">
    <property type="entry name" value="CheY-like_superfamily"/>
</dbReference>
<dbReference type="PIRSF" id="PIRSF036625">
    <property type="entry name" value="GAF_ANTAR"/>
    <property type="match status" value="1"/>
</dbReference>
<dbReference type="STRING" id="1206085.SAMN05443575_0720"/>
<dbReference type="OrthoDB" id="4629915at2"/>
<keyword evidence="7" id="KW-1185">Reference proteome</keyword>
<keyword evidence="3" id="KW-0805">Transcription regulation</keyword>
<dbReference type="GO" id="GO:0016301">
    <property type="term" value="F:kinase activity"/>
    <property type="evidence" value="ECO:0007669"/>
    <property type="project" value="UniProtKB-KW"/>
</dbReference>
<keyword evidence="1" id="KW-0808">Transferase</keyword>
<evidence type="ECO:0000313" key="7">
    <source>
        <dbReference type="Proteomes" id="UP000186132"/>
    </source>
</evidence>